<evidence type="ECO:0000256" key="1">
    <source>
        <dbReference type="SAM" id="SignalP"/>
    </source>
</evidence>
<gene>
    <name evidence="3" type="primary">LOC105423765</name>
</gene>
<dbReference type="GeneID" id="105423765"/>
<accession>A0A8N1S319</accession>
<dbReference type="InterPro" id="IPR042495">
    <property type="entry name" value="PDGFRL"/>
</dbReference>
<dbReference type="Proteomes" id="UP000504615">
    <property type="component" value="Unplaced"/>
</dbReference>
<keyword evidence="1" id="KW-0732">Signal</keyword>
<feature type="signal peptide" evidence="1">
    <location>
        <begin position="1"/>
        <end position="22"/>
    </location>
</feature>
<evidence type="ECO:0000313" key="3">
    <source>
        <dbReference type="RefSeq" id="XP_025073254.1"/>
    </source>
</evidence>
<dbReference type="PANTHER" id="PTHR15360">
    <property type="entry name" value="PLATELET-DERIVED GROWTH FACTOR RECEPTOR LIKE"/>
    <property type="match status" value="1"/>
</dbReference>
<dbReference type="SUPFAM" id="SSF48726">
    <property type="entry name" value="Immunoglobulin"/>
    <property type="match status" value="1"/>
</dbReference>
<dbReference type="Gene3D" id="2.60.40.10">
    <property type="entry name" value="Immunoglobulins"/>
    <property type="match status" value="2"/>
</dbReference>
<dbReference type="InterPro" id="IPR013783">
    <property type="entry name" value="Ig-like_fold"/>
</dbReference>
<protein>
    <submittedName>
        <fullName evidence="3">Uncharacterized protein LOC105423765</fullName>
    </submittedName>
</protein>
<feature type="chain" id="PRO_5035480285" evidence="1">
    <location>
        <begin position="23"/>
        <end position="242"/>
    </location>
</feature>
<reference evidence="3" key="1">
    <citation type="submission" date="2025-08" db="UniProtKB">
        <authorList>
            <consortium name="RefSeq"/>
        </authorList>
    </citation>
    <scope>IDENTIFICATION</scope>
</reference>
<dbReference type="InterPro" id="IPR036179">
    <property type="entry name" value="Ig-like_dom_sf"/>
</dbReference>
<sequence length="242" mass="27748">MLPRRRFQVLVLIILTLCQVSTNNKPISPSQQQIVMSEGESLKIICTGFTPIKFVYPDEFGELVNTSTPEINETEENGIYKYIFQRSKAVFGDTGWYGCTDHNMEIITNSSTISSLLEVNQLYVYVKSSTNLFVEADTYAHLNAIAGGSIVIPCRTTSPDLIPILFDNNEEEIKATFDPRIGFTITNLLVKDSNWYKCSIEKDGEEHMVNYVLSVHRKYGFNSRCKFNYICIYRCIEYFIFK</sequence>
<dbReference type="RefSeq" id="XP_025073254.1">
    <property type="nucleotide sequence ID" value="XM_025217469.1"/>
</dbReference>
<organism evidence="2 3">
    <name type="scientific">Pogonomyrmex barbatus</name>
    <name type="common">red harvester ant</name>
    <dbReference type="NCBI Taxonomy" id="144034"/>
    <lineage>
        <taxon>Eukaryota</taxon>
        <taxon>Metazoa</taxon>
        <taxon>Ecdysozoa</taxon>
        <taxon>Arthropoda</taxon>
        <taxon>Hexapoda</taxon>
        <taxon>Insecta</taxon>
        <taxon>Pterygota</taxon>
        <taxon>Neoptera</taxon>
        <taxon>Endopterygota</taxon>
        <taxon>Hymenoptera</taxon>
        <taxon>Apocrita</taxon>
        <taxon>Aculeata</taxon>
        <taxon>Formicoidea</taxon>
        <taxon>Formicidae</taxon>
        <taxon>Myrmicinae</taxon>
        <taxon>Pogonomyrmex</taxon>
    </lineage>
</organism>
<name>A0A8N1S319_9HYME</name>
<dbReference type="OrthoDB" id="7613723at2759"/>
<proteinExistence type="predicted"/>
<keyword evidence="2" id="KW-1185">Reference proteome</keyword>
<evidence type="ECO:0000313" key="2">
    <source>
        <dbReference type="Proteomes" id="UP000504615"/>
    </source>
</evidence>
<dbReference type="PANTHER" id="PTHR15360:SF4">
    <property type="entry name" value="PROTEIN KINASE DOMAIN-CONTAINING PROTEIN"/>
    <property type="match status" value="1"/>
</dbReference>
<dbReference type="AlphaFoldDB" id="A0A8N1S319"/>